<dbReference type="OrthoDB" id="5539371at2759"/>
<reference evidence="1 2" key="2">
    <citation type="submission" date="2018-11" db="EMBL/GenBank/DDBJ databases">
        <authorList>
            <consortium name="Pathogen Informatics"/>
        </authorList>
    </citation>
    <scope>NUCLEOTIDE SEQUENCE [LARGE SCALE GENOMIC DNA]</scope>
</reference>
<keyword evidence="2" id="KW-1185">Reference proteome</keyword>
<dbReference type="Pfam" id="PF08555">
    <property type="entry name" value="FAM32A"/>
    <property type="match status" value="1"/>
</dbReference>
<dbReference type="Gene3D" id="2.80.10.50">
    <property type="match status" value="1"/>
</dbReference>
<dbReference type="InterPro" id="IPR010414">
    <property type="entry name" value="FRG1"/>
</dbReference>
<reference evidence="3" key="1">
    <citation type="submission" date="2017-02" db="UniProtKB">
        <authorList>
            <consortium name="WormBaseParasite"/>
        </authorList>
    </citation>
    <scope>IDENTIFICATION</scope>
</reference>
<sequence>MSTKSDYERARGGKLKLKGNKTLFKADKTKRKKTVKNTEKQIDPDITAHGGWRRIKEESELTGGISIALECGNGSNCYLAALDNGRFTIGGPHLNGESPNPEEVGVLIIEF</sequence>
<protein>
    <submittedName>
        <fullName evidence="3">Protein FRG1 homolog (inferred by orthology to a C. elegans protein)</fullName>
    </submittedName>
</protein>
<dbReference type="WBParaSite" id="ASIM_0000581001-mRNA-1">
    <property type="protein sequence ID" value="ASIM_0000581001-mRNA-1"/>
    <property type="gene ID" value="ASIM_0000581001"/>
</dbReference>
<dbReference type="EMBL" id="UYRR01011186">
    <property type="protein sequence ID" value="VDK25795.1"/>
    <property type="molecule type" value="Genomic_DNA"/>
</dbReference>
<dbReference type="Proteomes" id="UP000267096">
    <property type="component" value="Unassembled WGS sequence"/>
</dbReference>
<organism evidence="3">
    <name type="scientific">Anisakis simplex</name>
    <name type="common">Herring worm</name>
    <dbReference type="NCBI Taxonomy" id="6269"/>
    <lineage>
        <taxon>Eukaryota</taxon>
        <taxon>Metazoa</taxon>
        <taxon>Ecdysozoa</taxon>
        <taxon>Nematoda</taxon>
        <taxon>Chromadorea</taxon>
        <taxon>Rhabditida</taxon>
        <taxon>Spirurina</taxon>
        <taxon>Ascaridomorpha</taxon>
        <taxon>Ascaridoidea</taxon>
        <taxon>Anisakidae</taxon>
        <taxon>Anisakis</taxon>
        <taxon>Anisakis simplex complex</taxon>
    </lineage>
</organism>
<evidence type="ECO:0000313" key="3">
    <source>
        <dbReference type="WBParaSite" id="ASIM_0000581001-mRNA-1"/>
    </source>
</evidence>
<proteinExistence type="predicted"/>
<dbReference type="GO" id="GO:0051015">
    <property type="term" value="F:actin filament binding"/>
    <property type="evidence" value="ECO:0007669"/>
    <property type="project" value="TreeGrafter"/>
</dbReference>
<accession>A0A0M3JDW9</accession>
<name>A0A0M3JDW9_ANISI</name>
<evidence type="ECO:0000313" key="2">
    <source>
        <dbReference type="Proteomes" id="UP000267096"/>
    </source>
</evidence>
<dbReference type="Pfam" id="PF06229">
    <property type="entry name" value="FRG1"/>
    <property type="match status" value="1"/>
</dbReference>
<dbReference type="AlphaFoldDB" id="A0A0M3JDW9"/>
<dbReference type="GO" id="GO:0005730">
    <property type="term" value="C:nucleolus"/>
    <property type="evidence" value="ECO:0007669"/>
    <property type="project" value="TreeGrafter"/>
</dbReference>
<dbReference type="GO" id="GO:0071013">
    <property type="term" value="C:catalytic step 2 spliceosome"/>
    <property type="evidence" value="ECO:0007669"/>
    <property type="project" value="TreeGrafter"/>
</dbReference>
<evidence type="ECO:0000313" key="1">
    <source>
        <dbReference type="EMBL" id="VDK25795.1"/>
    </source>
</evidence>
<dbReference type="GO" id="GO:0055120">
    <property type="term" value="C:striated muscle dense body"/>
    <property type="evidence" value="ECO:0007669"/>
    <property type="project" value="TreeGrafter"/>
</dbReference>
<dbReference type="InterPro" id="IPR013865">
    <property type="entry name" value="FAM32A"/>
</dbReference>
<dbReference type="PANTHER" id="PTHR12928">
    <property type="entry name" value="FRG1 PROTEIN"/>
    <property type="match status" value="1"/>
</dbReference>
<gene>
    <name evidence="1" type="ORF">ASIM_LOCUS5600</name>
</gene>
<dbReference type="PANTHER" id="PTHR12928:SF0">
    <property type="entry name" value="FSHD REGION GENE 1"/>
    <property type="match status" value="1"/>
</dbReference>